<organism evidence="2">
    <name type="scientific">uncultured Caudovirales phage</name>
    <dbReference type="NCBI Taxonomy" id="2100421"/>
    <lineage>
        <taxon>Viruses</taxon>
        <taxon>Duplodnaviria</taxon>
        <taxon>Heunggongvirae</taxon>
        <taxon>Uroviricota</taxon>
        <taxon>Caudoviricetes</taxon>
        <taxon>Peduoviridae</taxon>
        <taxon>Maltschvirus</taxon>
        <taxon>Maltschvirus maltsch</taxon>
    </lineage>
</organism>
<feature type="transmembrane region" description="Helical" evidence="1">
    <location>
        <begin position="81"/>
        <end position="98"/>
    </location>
</feature>
<evidence type="ECO:0000313" key="2">
    <source>
        <dbReference type="EMBL" id="CAB4136447.1"/>
    </source>
</evidence>
<accession>A0A6J5LTP1</accession>
<evidence type="ECO:0000256" key="1">
    <source>
        <dbReference type="SAM" id="Phobius"/>
    </source>
</evidence>
<protein>
    <submittedName>
        <fullName evidence="2">Uncharacterized protein</fullName>
    </submittedName>
</protein>
<sequence>MNPDLAKVTAEIERIRHHQDLQKKVNEENSKILLEIKTALVGSEMNNHKGVVSQLKEIDDRVEDLEDFKGEVSVYVRQAKFVIGAMVVILIGIFAKLFNLK</sequence>
<proteinExistence type="predicted"/>
<evidence type="ECO:0000313" key="3">
    <source>
        <dbReference type="EMBL" id="CAB4151444.1"/>
    </source>
</evidence>
<dbReference type="EMBL" id="LR796322">
    <property type="protein sequence ID" value="CAB4136447.1"/>
    <property type="molecule type" value="Genomic_DNA"/>
</dbReference>
<keyword evidence="1" id="KW-0472">Membrane</keyword>
<name>A0A6J5LTP1_9CAUD</name>
<dbReference type="EMBL" id="LR796554">
    <property type="protein sequence ID" value="CAB4151444.1"/>
    <property type="molecule type" value="Genomic_DNA"/>
</dbReference>
<gene>
    <name evidence="2" type="ORF">UFOVP304_52</name>
    <name evidence="3" type="ORF">UFOVP584_17</name>
</gene>
<reference evidence="2" key="1">
    <citation type="submission" date="2020-04" db="EMBL/GenBank/DDBJ databases">
        <authorList>
            <person name="Chiriac C."/>
            <person name="Salcher M."/>
            <person name="Ghai R."/>
            <person name="Kavagutti S V."/>
        </authorList>
    </citation>
    <scope>NUCLEOTIDE SEQUENCE</scope>
</reference>
<keyword evidence="1" id="KW-0812">Transmembrane</keyword>
<keyword evidence="1" id="KW-1133">Transmembrane helix</keyword>